<dbReference type="PROSITE" id="PS00622">
    <property type="entry name" value="HTH_LUXR_1"/>
    <property type="match status" value="1"/>
</dbReference>
<evidence type="ECO:0000256" key="3">
    <source>
        <dbReference type="ARBA" id="ARBA00023163"/>
    </source>
</evidence>
<dbReference type="PROSITE" id="PS50043">
    <property type="entry name" value="HTH_LUXR_2"/>
    <property type="match status" value="1"/>
</dbReference>
<dbReference type="InterPro" id="IPR016032">
    <property type="entry name" value="Sig_transdc_resp-reg_C-effctor"/>
</dbReference>
<dbReference type="InterPro" id="IPR011990">
    <property type="entry name" value="TPR-like_helical_dom_sf"/>
</dbReference>
<dbReference type="InterPro" id="IPR027417">
    <property type="entry name" value="P-loop_NTPase"/>
</dbReference>
<accession>A0A7Y0HLF1</accession>
<reference evidence="5 6" key="2">
    <citation type="submission" date="2020-06" db="EMBL/GenBank/DDBJ databases">
        <title>Complete Genome Sequence of Clostridium muelleri sp. nov. P21T, an Acid-Alcohol Producing Acetogen Isolated from Old Hay.</title>
        <authorList>
            <person name="Duncan K.E."/>
            <person name="Tanner R.S."/>
        </authorList>
    </citation>
    <scope>NUCLEOTIDE SEQUENCE [LARGE SCALE GENOMIC DNA]</scope>
    <source>
        <strain evidence="5 6">P21</strain>
    </source>
</reference>
<dbReference type="Gene3D" id="3.40.50.300">
    <property type="entry name" value="P-loop containing nucleotide triphosphate hydrolases"/>
    <property type="match status" value="1"/>
</dbReference>
<dbReference type="AlphaFoldDB" id="A0A7Y0HLF1"/>
<dbReference type="Pfam" id="PF17874">
    <property type="entry name" value="TPR_MalT"/>
    <property type="match status" value="1"/>
</dbReference>
<dbReference type="PANTHER" id="PTHR44688:SF25">
    <property type="entry name" value="HTH LUXR-TYPE DOMAIN-CONTAINING PROTEIN"/>
    <property type="match status" value="1"/>
</dbReference>
<dbReference type="GO" id="GO:0016887">
    <property type="term" value="F:ATP hydrolysis activity"/>
    <property type="evidence" value="ECO:0007669"/>
    <property type="project" value="InterPro"/>
</dbReference>
<comment type="caution">
    <text evidence="5">The sequence shown here is derived from an EMBL/GenBank/DDBJ whole genome shotgun (WGS) entry which is preliminary data.</text>
</comment>
<dbReference type="InterPro" id="IPR000792">
    <property type="entry name" value="Tscrpt_reg_LuxR_C"/>
</dbReference>
<name>A0A7Y0HLF1_9CLOT</name>
<evidence type="ECO:0000313" key="6">
    <source>
        <dbReference type="Proteomes" id="UP000537131"/>
    </source>
</evidence>
<dbReference type="CDD" id="cd06170">
    <property type="entry name" value="LuxR_C_like"/>
    <property type="match status" value="1"/>
</dbReference>
<dbReference type="InterPro" id="IPR059106">
    <property type="entry name" value="WHD_MalT"/>
</dbReference>
<dbReference type="SUPFAM" id="SSF46894">
    <property type="entry name" value="C-terminal effector domain of the bipartite response regulators"/>
    <property type="match status" value="1"/>
</dbReference>
<reference evidence="5 6" key="1">
    <citation type="submission" date="2020-04" db="EMBL/GenBank/DDBJ databases">
        <authorList>
            <person name="Doyle D.A."/>
        </authorList>
    </citation>
    <scope>NUCLEOTIDE SEQUENCE [LARGE SCALE GENOMIC DNA]</scope>
    <source>
        <strain evidence="5 6">P21</strain>
    </source>
</reference>
<dbReference type="InterPro" id="IPR049945">
    <property type="entry name" value="AAA_22"/>
</dbReference>
<dbReference type="SUPFAM" id="SSF48452">
    <property type="entry name" value="TPR-like"/>
    <property type="match status" value="2"/>
</dbReference>
<dbReference type="Gene3D" id="1.10.10.10">
    <property type="entry name" value="Winged helix-like DNA-binding domain superfamily/Winged helix DNA-binding domain"/>
    <property type="match status" value="1"/>
</dbReference>
<sequence>MNSAVAILNKIDEISYEDDLVIRYDLFKLLDQVVSKKLTFIHGPAGYGKTTLVSSWIERNDYSSNALWINIQKNKCEAIDFWYPIIEVLERYLSMTISDKKQFINNSELLFSKLSELMESILNAKKHVFIVIDNFELLKEKNIFERAINSYFLIPDNMHFILLSRTLPVLGFSELKLNNTFLEVNVYDLKFTSKETKYFFNEIYNLNLDNKEINQISSFAEGWPSILKLLALDLHGKSLFMHTIENIFNNNYSIYEYIDREIFHDLDTDIQNFMIKTSILNNLNYKLCTYLVDKASNIDILEFLLKSNIITKSNETGILKYHPLLKSFLKDKLFKEDFSIIKSLYVKAANWCTKNHMEIDAFEYYLEIHEYAECLEILEKNLNIFLSNGEFIKLIYVVEKLPIDILLKEPTIVIYYCLALALTGKLDRDESILFLKGIDINSDHFKDFSHEILFIRVASAIVRLDLEYGLSLAKNYTESQPTLELFKEIANASLGDLYFFVGDFDKSEAYYKEYTIYLHKKQNIYLYFTAKYRIGLNKLLAGNLYEAGKIFRDNLNKILYTDKPLNYIADEFYEGLAKINYELNDLDKSLYYINKAINLTLMSNQYDDLIGEYTLLSKILIEQNKTDEAFDIVLKINDLVNKYNNTFLLSLNIYHIVILLDKMDKMDIAKNLMLKFFPVKRSIDYFAYESQHFAVAFILFKENKLDSAIDLLNKMKDSIFNSKRLTSQIEFLILMSIIKYTNGDKKEALVNLKQALNIGFPKHYQRIFFDYAYYIKNIVIDLNDSNIILDEETKSHICKLLKYMNSMNDFGNTKELDANDPLSKREKEVLQLVAEGMSNIEISQKIYISESTVKKHLNNIFNKLNAKNRAQAIKFYNTCYV</sequence>
<protein>
    <submittedName>
        <fullName evidence="5">AAA family ATPase</fullName>
    </submittedName>
</protein>
<dbReference type="Pfam" id="PF13401">
    <property type="entry name" value="AAA_22"/>
    <property type="match status" value="1"/>
</dbReference>
<feature type="domain" description="HTH luxR-type" evidence="4">
    <location>
        <begin position="815"/>
        <end position="880"/>
    </location>
</feature>
<dbReference type="Proteomes" id="UP000537131">
    <property type="component" value="Unassembled WGS sequence"/>
</dbReference>
<dbReference type="InterPro" id="IPR041617">
    <property type="entry name" value="TPR_MalT"/>
</dbReference>
<gene>
    <name evidence="5" type="ORF">HBE96_03900</name>
</gene>
<dbReference type="SUPFAM" id="SSF52540">
    <property type="entry name" value="P-loop containing nucleoside triphosphate hydrolases"/>
    <property type="match status" value="1"/>
</dbReference>
<evidence type="ECO:0000259" key="4">
    <source>
        <dbReference type="PROSITE" id="PS50043"/>
    </source>
</evidence>
<keyword evidence="1" id="KW-0805">Transcription regulation</keyword>
<dbReference type="RefSeq" id="WP_169296453.1">
    <property type="nucleotide sequence ID" value="NZ_JABBNI010000008.1"/>
</dbReference>
<dbReference type="PRINTS" id="PR00038">
    <property type="entry name" value="HTHLUXR"/>
</dbReference>
<proteinExistence type="predicted"/>
<dbReference type="GO" id="GO:0006355">
    <property type="term" value="P:regulation of DNA-templated transcription"/>
    <property type="evidence" value="ECO:0007669"/>
    <property type="project" value="InterPro"/>
</dbReference>
<evidence type="ECO:0000256" key="1">
    <source>
        <dbReference type="ARBA" id="ARBA00023015"/>
    </source>
</evidence>
<dbReference type="Pfam" id="PF00196">
    <property type="entry name" value="GerE"/>
    <property type="match status" value="1"/>
</dbReference>
<organism evidence="5 6">
    <name type="scientific">Clostridium muellerianum</name>
    <dbReference type="NCBI Taxonomy" id="2716538"/>
    <lineage>
        <taxon>Bacteria</taxon>
        <taxon>Bacillati</taxon>
        <taxon>Bacillota</taxon>
        <taxon>Clostridia</taxon>
        <taxon>Eubacteriales</taxon>
        <taxon>Clostridiaceae</taxon>
        <taxon>Clostridium</taxon>
    </lineage>
</organism>
<evidence type="ECO:0000256" key="2">
    <source>
        <dbReference type="ARBA" id="ARBA00023125"/>
    </source>
</evidence>
<dbReference type="GO" id="GO:0003677">
    <property type="term" value="F:DNA binding"/>
    <property type="evidence" value="ECO:0007669"/>
    <property type="project" value="UniProtKB-KW"/>
</dbReference>
<dbReference type="PANTHER" id="PTHR44688">
    <property type="entry name" value="DNA-BINDING TRANSCRIPTIONAL ACTIVATOR DEVR_DOSR"/>
    <property type="match status" value="1"/>
</dbReference>
<dbReference type="Gene3D" id="1.25.40.10">
    <property type="entry name" value="Tetratricopeptide repeat domain"/>
    <property type="match status" value="1"/>
</dbReference>
<keyword evidence="6" id="KW-1185">Reference proteome</keyword>
<dbReference type="Pfam" id="PF25873">
    <property type="entry name" value="WHD_MalT"/>
    <property type="match status" value="1"/>
</dbReference>
<keyword evidence="2" id="KW-0238">DNA-binding</keyword>
<dbReference type="EMBL" id="JABBNI010000008">
    <property type="protein sequence ID" value="NMM61844.1"/>
    <property type="molecule type" value="Genomic_DNA"/>
</dbReference>
<evidence type="ECO:0000313" key="5">
    <source>
        <dbReference type="EMBL" id="NMM61844.1"/>
    </source>
</evidence>
<dbReference type="InterPro" id="IPR036388">
    <property type="entry name" value="WH-like_DNA-bd_sf"/>
</dbReference>
<dbReference type="SMART" id="SM00421">
    <property type="entry name" value="HTH_LUXR"/>
    <property type="match status" value="1"/>
</dbReference>
<keyword evidence="3" id="KW-0804">Transcription</keyword>